<evidence type="ECO:0000313" key="1">
    <source>
        <dbReference type="EMBL" id="MPY57521.1"/>
    </source>
</evidence>
<protein>
    <submittedName>
        <fullName evidence="1">Nucleotidyltransferase family protein</fullName>
    </submittedName>
</protein>
<evidence type="ECO:0000313" key="2">
    <source>
        <dbReference type="Proteomes" id="UP000400924"/>
    </source>
</evidence>
<dbReference type="RefSeq" id="WP_152771121.1">
    <property type="nucleotide sequence ID" value="NZ_VJZC01000047.1"/>
</dbReference>
<organism evidence="1 2">
    <name type="scientific">Streptomyces spongiae</name>
    <dbReference type="NCBI Taxonomy" id="565072"/>
    <lineage>
        <taxon>Bacteria</taxon>
        <taxon>Bacillati</taxon>
        <taxon>Actinomycetota</taxon>
        <taxon>Actinomycetes</taxon>
        <taxon>Kitasatosporales</taxon>
        <taxon>Streptomycetaceae</taxon>
        <taxon>Streptomyces</taxon>
    </lineage>
</organism>
<dbReference type="EMBL" id="VJZC01000047">
    <property type="protein sequence ID" value="MPY57521.1"/>
    <property type="molecule type" value="Genomic_DNA"/>
</dbReference>
<accession>A0A5N8XDF8</accession>
<keyword evidence="1" id="KW-0808">Transferase</keyword>
<dbReference type="GO" id="GO:0016740">
    <property type="term" value="F:transferase activity"/>
    <property type="evidence" value="ECO:0007669"/>
    <property type="project" value="UniProtKB-KW"/>
</dbReference>
<comment type="caution">
    <text evidence="1">The sequence shown here is derived from an EMBL/GenBank/DDBJ whole genome shotgun (WGS) entry which is preliminary data.</text>
</comment>
<keyword evidence="2" id="KW-1185">Reference proteome</keyword>
<sequence>MTTGPGAVPDVHGPNDAVWDLLVLVALQQGLDEEPDERVEALRRPDFDHGRLVEQAMRHGLLAALAHFLHQHGLRRTLPARLRNPVLSHLLLNRHRARLLTAEALRVSAGFEAAGIRAAWTKGVVVQSTLYEGTGVRMYNDIDMMIAPADRPGALKALTELGYAPSTRFDPVTQELEKISRAAERIYQMSPDHLPHAHRLTADTCVPVVCVDVANSFTWHGCPWQVPVDKVLARIEPTPVEPGTTLPALAPADMFLFLCLHLFREGWVERTIRTKDVSLAQFADIARQWRRASTVTRQRVAEETREFGLSAPIAWVCAHTDQLFATSMVDELGLRATATRAWLASAQGSSGLELCWPGDMERRLRSGEAPVLSPP</sequence>
<proteinExistence type="predicted"/>
<gene>
    <name evidence="1" type="ORF">FNH08_10225</name>
</gene>
<dbReference type="Proteomes" id="UP000400924">
    <property type="component" value="Unassembled WGS sequence"/>
</dbReference>
<dbReference type="OrthoDB" id="3963523at2"/>
<dbReference type="AlphaFoldDB" id="A0A5N8XDF8"/>
<dbReference type="Pfam" id="PF14907">
    <property type="entry name" value="NTP_transf_5"/>
    <property type="match status" value="1"/>
</dbReference>
<name>A0A5N8XDF8_9ACTN</name>
<reference evidence="1 2" key="1">
    <citation type="submission" date="2019-07" db="EMBL/GenBank/DDBJ databases">
        <title>New species of Amycolatopsis and Streptomyces.</title>
        <authorList>
            <person name="Duangmal K."/>
            <person name="Teo W.F.A."/>
            <person name="Lipun K."/>
        </authorList>
    </citation>
    <scope>NUCLEOTIDE SEQUENCE [LARGE SCALE GENOMIC DNA]</scope>
    <source>
        <strain evidence="1 2">NBRC 106415</strain>
    </source>
</reference>
<dbReference type="InterPro" id="IPR039498">
    <property type="entry name" value="NTP_transf_5"/>
</dbReference>